<dbReference type="AlphaFoldDB" id="A0AA38LG31"/>
<evidence type="ECO:0000313" key="1">
    <source>
        <dbReference type="EMBL" id="KAH9320780.1"/>
    </source>
</evidence>
<dbReference type="GO" id="GO:0070300">
    <property type="term" value="F:phosphatidic acid binding"/>
    <property type="evidence" value="ECO:0007669"/>
    <property type="project" value="InterPro"/>
</dbReference>
<dbReference type="PANTHER" id="PTHR34954:SF3">
    <property type="entry name" value="EXPRESSED PROTEIN"/>
    <property type="match status" value="1"/>
</dbReference>
<dbReference type="EMBL" id="JAHRHJ020000003">
    <property type="protein sequence ID" value="KAH9320780.1"/>
    <property type="molecule type" value="Genomic_DNA"/>
</dbReference>
<dbReference type="GO" id="GO:0009941">
    <property type="term" value="C:chloroplast envelope"/>
    <property type="evidence" value="ECO:0007669"/>
    <property type="project" value="TreeGrafter"/>
</dbReference>
<protein>
    <submittedName>
        <fullName evidence="1">Uncharacterized protein</fullName>
    </submittedName>
</protein>
<dbReference type="GO" id="GO:0034196">
    <property type="term" value="P:acylglycerol transport"/>
    <property type="evidence" value="ECO:0007669"/>
    <property type="project" value="InterPro"/>
</dbReference>
<proteinExistence type="predicted"/>
<gene>
    <name evidence="1" type="ORF">KI387_015419</name>
</gene>
<dbReference type="InterPro" id="IPR022244">
    <property type="entry name" value="DUF3769"/>
</dbReference>
<name>A0AA38LG31_TAXCH</name>
<dbReference type="OMA" id="SSKCGLH"/>
<dbReference type="Pfam" id="PF12600">
    <property type="entry name" value="DUF3769"/>
    <property type="match status" value="1"/>
</dbReference>
<evidence type="ECO:0000313" key="2">
    <source>
        <dbReference type="Proteomes" id="UP000824469"/>
    </source>
</evidence>
<organism evidence="1 2">
    <name type="scientific">Taxus chinensis</name>
    <name type="common">Chinese yew</name>
    <name type="synonym">Taxus wallichiana var. chinensis</name>
    <dbReference type="NCBI Taxonomy" id="29808"/>
    <lineage>
        <taxon>Eukaryota</taxon>
        <taxon>Viridiplantae</taxon>
        <taxon>Streptophyta</taxon>
        <taxon>Embryophyta</taxon>
        <taxon>Tracheophyta</taxon>
        <taxon>Spermatophyta</taxon>
        <taxon>Pinopsida</taxon>
        <taxon>Pinidae</taxon>
        <taxon>Conifers II</taxon>
        <taxon>Cupressales</taxon>
        <taxon>Taxaceae</taxon>
        <taxon>Taxus</taxon>
    </lineage>
</organism>
<dbReference type="PANTHER" id="PTHR34954">
    <property type="entry name" value="EXPRESSED PROTEIN"/>
    <property type="match status" value="1"/>
</dbReference>
<comment type="caution">
    <text evidence="1">The sequence shown here is derived from an EMBL/GenBank/DDBJ whole genome shotgun (WGS) entry which is preliminary data.</text>
</comment>
<keyword evidence="2" id="KW-1185">Reference proteome</keyword>
<sequence>STLSAVLADGTSSVKLKMLPLEDQSKENDTFISSLQAKVQRSPFSADLFASLGCTAQLGKFKKPFLDLTRLEGRLDIGTASAFATGATQLLRKFYRSSSSDVQGRNALSHPSLAVMLQQQIAGPLSARVDSRFSLDCSSSKCGLHVEEIVYGLDYSLKVLGAAKVLAWYSPTRQEGMVELRLLDR</sequence>
<dbReference type="Proteomes" id="UP000824469">
    <property type="component" value="Unassembled WGS sequence"/>
</dbReference>
<feature type="non-terminal residue" evidence="1">
    <location>
        <position position="185"/>
    </location>
</feature>
<accession>A0AA38LG31</accession>
<dbReference type="GO" id="GO:1990052">
    <property type="term" value="P:ER to chloroplast lipid transport"/>
    <property type="evidence" value="ECO:0007669"/>
    <property type="project" value="InterPro"/>
</dbReference>
<dbReference type="InterPro" id="IPR044160">
    <property type="entry name" value="TGD4-like"/>
</dbReference>
<reference evidence="1 2" key="1">
    <citation type="journal article" date="2021" name="Nat. Plants">
        <title>The Taxus genome provides insights into paclitaxel biosynthesis.</title>
        <authorList>
            <person name="Xiong X."/>
            <person name="Gou J."/>
            <person name="Liao Q."/>
            <person name="Li Y."/>
            <person name="Zhou Q."/>
            <person name="Bi G."/>
            <person name="Li C."/>
            <person name="Du R."/>
            <person name="Wang X."/>
            <person name="Sun T."/>
            <person name="Guo L."/>
            <person name="Liang H."/>
            <person name="Lu P."/>
            <person name="Wu Y."/>
            <person name="Zhang Z."/>
            <person name="Ro D.K."/>
            <person name="Shang Y."/>
            <person name="Huang S."/>
            <person name="Yan J."/>
        </authorList>
    </citation>
    <scope>NUCLEOTIDE SEQUENCE [LARGE SCALE GENOMIC DNA]</scope>
    <source>
        <strain evidence="1">Ta-2019</strain>
    </source>
</reference>